<evidence type="ECO:0008006" key="5">
    <source>
        <dbReference type="Google" id="ProtNLM"/>
    </source>
</evidence>
<keyword evidence="4" id="KW-1185">Reference proteome</keyword>
<evidence type="ECO:0000256" key="2">
    <source>
        <dbReference type="SAM" id="Phobius"/>
    </source>
</evidence>
<dbReference type="Proteomes" id="UP000654370">
    <property type="component" value="Unassembled WGS sequence"/>
</dbReference>
<dbReference type="OrthoDB" id="409848at2759"/>
<dbReference type="AlphaFoldDB" id="A0A8H7PFB5"/>
<feature type="transmembrane region" description="Helical" evidence="2">
    <location>
        <begin position="432"/>
        <end position="453"/>
    </location>
</feature>
<name>A0A8H7PFB5_MORIS</name>
<accession>A0A8H7PFB5</accession>
<keyword evidence="2" id="KW-0812">Transmembrane</keyword>
<reference evidence="3" key="1">
    <citation type="submission" date="2020-12" db="EMBL/GenBank/DDBJ databases">
        <title>Metabolic potential, ecology and presence of endohyphal bacteria is reflected in genomic diversity of Mucoromycotina.</title>
        <authorList>
            <person name="Muszewska A."/>
            <person name="Okrasinska A."/>
            <person name="Steczkiewicz K."/>
            <person name="Drgas O."/>
            <person name="Orlowska M."/>
            <person name="Perlinska-Lenart U."/>
            <person name="Aleksandrzak-Piekarczyk T."/>
            <person name="Szatraj K."/>
            <person name="Zielenkiewicz U."/>
            <person name="Pilsyk S."/>
            <person name="Malc E."/>
            <person name="Mieczkowski P."/>
            <person name="Kruszewska J.S."/>
            <person name="Biernat P."/>
            <person name="Pawlowska J."/>
        </authorList>
    </citation>
    <scope>NUCLEOTIDE SEQUENCE</scope>
    <source>
        <strain evidence="3">WA0000067209</strain>
    </source>
</reference>
<evidence type="ECO:0000313" key="4">
    <source>
        <dbReference type="Proteomes" id="UP000654370"/>
    </source>
</evidence>
<comment type="caution">
    <text evidence="3">The sequence shown here is derived from an EMBL/GenBank/DDBJ whole genome shotgun (WGS) entry which is preliminary data.</text>
</comment>
<evidence type="ECO:0000313" key="3">
    <source>
        <dbReference type="EMBL" id="KAG2172902.1"/>
    </source>
</evidence>
<protein>
    <recommendedName>
        <fullName evidence="5">Periplasmic binding protein</fullName>
    </recommendedName>
</protein>
<dbReference type="PANTHER" id="PTHR38360">
    <property type="entry name" value="OS03G0120000 PROTEIN"/>
    <property type="match status" value="1"/>
</dbReference>
<sequence length="472" mass="50999">MRLAYLKARVIPFNAEGVICEEFGSIVIDIVGPGRLYGATNSCNGFTVTDVQKDQYILIDNLLAQKSYVLLPQGVSKPAGLNDSVIPVTVPISAAYADTLDVLGFAELLNISSSFVAASPDVVTAHTSPCFNFTGGATSEYIFTSSAASTANKTIVFSASDLSLTPTQKMMWINYLAYFFGKQNQALSISSVINKNYQCVKDRVTAGVKEKYAIAWTQAEPTANQFTLKDDTYIKTLIQDAAAVPVAVNSAQESNFSNAASFHIALQGADMLIDTTPLSDGQSYTDWLNIMQFTQGLDIFLDKEAFIQNKNVFRTGGLVSASGYPDYPERYAARPDIALMDVVAMQYPTFQPSYNMTWIYNFAQSGPVRQMSQLTNYTCGNANAMLQGITACDNLNGDPFVPPSTQVAPTNDTETENSQSSAPQGLSAGSKAGIAVGVIAGVAAVAGGAYMFWRKRKTFSEPSHNFYKMDDI</sequence>
<proteinExistence type="predicted"/>
<dbReference type="PANTHER" id="PTHR38360:SF1">
    <property type="entry name" value="F12P19.7"/>
    <property type="match status" value="1"/>
</dbReference>
<keyword evidence="2" id="KW-1133">Transmembrane helix</keyword>
<feature type="compositionally biased region" description="Polar residues" evidence="1">
    <location>
        <begin position="403"/>
        <end position="424"/>
    </location>
</feature>
<gene>
    <name evidence="3" type="ORF">INT43_000252</name>
</gene>
<feature type="region of interest" description="Disordered" evidence="1">
    <location>
        <begin position="400"/>
        <end position="426"/>
    </location>
</feature>
<organism evidence="3 4">
    <name type="scientific">Mortierella isabellina</name>
    <name type="common">Filamentous fungus</name>
    <name type="synonym">Umbelopsis isabellina</name>
    <dbReference type="NCBI Taxonomy" id="91625"/>
    <lineage>
        <taxon>Eukaryota</taxon>
        <taxon>Fungi</taxon>
        <taxon>Fungi incertae sedis</taxon>
        <taxon>Mucoromycota</taxon>
        <taxon>Mucoromycotina</taxon>
        <taxon>Umbelopsidomycetes</taxon>
        <taxon>Umbelopsidales</taxon>
        <taxon>Umbelopsidaceae</taxon>
        <taxon>Umbelopsis</taxon>
    </lineage>
</organism>
<evidence type="ECO:0000256" key="1">
    <source>
        <dbReference type="SAM" id="MobiDB-lite"/>
    </source>
</evidence>
<keyword evidence="2" id="KW-0472">Membrane</keyword>
<dbReference type="EMBL" id="JAEPQZ010000016">
    <property type="protein sequence ID" value="KAG2172902.1"/>
    <property type="molecule type" value="Genomic_DNA"/>
</dbReference>